<organism evidence="4 5">
    <name type="scientific">Chryseobacterium indologenes</name>
    <name type="common">Flavobacterium indologenes</name>
    <dbReference type="NCBI Taxonomy" id="253"/>
    <lineage>
        <taxon>Bacteria</taxon>
        <taxon>Pseudomonadati</taxon>
        <taxon>Bacteroidota</taxon>
        <taxon>Flavobacteriia</taxon>
        <taxon>Flavobacteriales</taxon>
        <taxon>Weeksellaceae</taxon>
        <taxon>Chryseobacterium group</taxon>
        <taxon>Chryseobacterium</taxon>
    </lineage>
</organism>
<dbReference type="AlphaFoldDB" id="A0A0N1KSI0"/>
<dbReference type="InterPro" id="IPR021615">
    <property type="entry name" value="Omp28"/>
</dbReference>
<dbReference type="EMBL" id="LJOD01000005">
    <property type="protein sequence ID" value="KPE51509.1"/>
    <property type="molecule type" value="Genomic_DNA"/>
</dbReference>
<feature type="domain" description="Secretion system C-terminal sorting" evidence="3">
    <location>
        <begin position="541"/>
        <end position="610"/>
    </location>
</feature>
<reference evidence="4 5" key="1">
    <citation type="journal article" date="2015" name="Genom Data">
        <title>Draft genome sequence of a multidrug-resistant Chryseobacterium indologenes isolate from Malaysia.</title>
        <authorList>
            <person name="Yu C.Y."/>
            <person name="Ang G.Y."/>
            <person name="Cheng H.J."/>
            <person name="Cheong Y.M."/>
            <person name="Yin W.F."/>
            <person name="Chan K.G."/>
        </authorList>
    </citation>
    <scope>NUCLEOTIDE SEQUENCE [LARGE SCALE GENOMIC DNA]</scope>
    <source>
        <strain evidence="4 5">CI_885</strain>
    </source>
</reference>
<keyword evidence="1" id="KW-0732">Signal</keyword>
<dbReference type="Gene3D" id="2.60.120.200">
    <property type="match status" value="1"/>
</dbReference>
<evidence type="ECO:0000313" key="5">
    <source>
        <dbReference type="Proteomes" id="UP000037953"/>
    </source>
</evidence>
<proteinExistence type="predicted"/>
<name>A0A0N1KSI0_CHRID</name>
<dbReference type="Pfam" id="PF11551">
    <property type="entry name" value="Omp28"/>
    <property type="match status" value="1"/>
</dbReference>
<reference evidence="5" key="2">
    <citation type="submission" date="2015-09" db="EMBL/GenBank/DDBJ databases">
        <title>Draft genome sequence of a multidrug-resistant Chryseobacterium indologenes isolate from Malaysia.</title>
        <authorList>
            <person name="Yu C.Y."/>
            <person name="Ang G.Y."/>
            <person name="Chan K.-G."/>
        </authorList>
    </citation>
    <scope>NUCLEOTIDE SEQUENCE [LARGE SCALE GENOMIC DNA]</scope>
    <source>
        <strain evidence="5">CI_885</strain>
    </source>
</reference>
<evidence type="ECO:0008006" key="6">
    <source>
        <dbReference type="Google" id="ProtNLM"/>
    </source>
</evidence>
<dbReference type="NCBIfam" id="NF038128">
    <property type="entry name" value="choice_anch_J"/>
    <property type="match status" value="1"/>
</dbReference>
<dbReference type="InterPro" id="IPR026444">
    <property type="entry name" value="Secre_tail"/>
</dbReference>
<dbReference type="NCBIfam" id="TIGR04183">
    <property type="entry name" value="Por_Secre_tail"/>
    <property type="match status" value="1"/>
</dbReference>
<dbReference type="Pfam" id="PF07675">
    <property type="entry name" value="Cleaved_Adhesin"/>
    <property type="match status" value="1"/>
</dbReference>
<evidence type="ECO:0000256" key="1">
    <source>
        <dbReference type="ARBA" id="ARBA00022729"/>
    </source>
</evidence>
<evidence type="ECO:0000259" key="2">
    <source>
        <dbReference type="Pfam" id="PF07675"/>
    </source>
</evidence>
<dbReference type="Pfam" id="PF18962">
    <property type="entry name" value="Por_Secre_tail"/>
    <property type="match status" value="1"/>
</dbReference>
<accession>A0A0N1KSI0</accession>
<dbReference type="InterPro" id="IPR013783">
    <property type="entry name" value="Ig-like_fold"/>
</dbReference>
<sequence length="611" mass="65359">MFGIHQSQTYYSQNFNTSGLNGWTSTDLDNDGKQWANINASSLSQNLGAGSLASFSYQNNQALTPNNLITSPLIDLSTVTASNVYLTYTQATHLSYPADKYSVYVTTSNVAGTVTAATPVYTETVAVGGLQNRAVNLSSFIGQQVYISFRHYDCFDQYYLIIDDIQVKTIPDNDVALKNVSVNRYGLINTDYSIKATVKNNGIQSINNITVNWNDGTADHLSTIPLSSPLALGQETTITHPIAVNLTSAAEKNLNISITQVNGTSDTTPADNTLATKFTSVSQNSPKKVVIEEGTGTWCGYCPRGAVAMENATNSFPNDFIGIAVHNGDPMKVDEYDEGVNFDSFPGMNVDRSLMKQDVSASFSSIINERKTLIVPAALNATAALAGQTLTLNASAVFRSNFTNANFRFAAVLIENDVRGTAQGYNQANYYAGSSTPMGGYESKPNPVPAADMVYNHVGRMLLGGYAGQAGSVPAVITDGQTVNYTFTANIPTGYNTSKMKAVLFLIDAATGEIANAAGPFALNGTLGVQNEKIDADDLAIYPNPAKDFIKVQAKGKVDLKIFDASGRAVLEKSGVEPDTSISVQDLVKGTYIVSVKEKGSEPITKKLIIK</sequence>
<dbReference type="Proteomes" id="UP000037953">
    <property type="component" value="Unassembled WGS sequence"/>
</dbReference>
<evidence type="ECO:0000259" key="3">
    <source>
        <dbReference type="Pfam" id="PF18962"/>
    </source>
</evidence>
<evidence type="ECO:0000313" key="4">
    <source>
        <dbReference type="EMBL" id="KPE51509.1"/>
    </source>
</evidence>
<dbReference type="PATRIC" id="fig|253.9.peg.3850"/>
<dbReference type="InterPro" id="IPR011628">
    <property type="entry name" value="Cleaved_adhesin"/>
</dbReference>
<protein>
    <recommendedName>
        <fullName evidence="6">Omp28-related outer membrane protein</fullName>
    </recommendedName>
</protein>
<comment type="caution">
    <text evidence="4">The sequence shown here is derived from an EMBL/GenBank/DDBJ whole genome shotgun (WGS) entry which is preliminary data.</text>
</comment>
<dbReference type="Gene3D" id="2.60.40.10">
    <property type="entry name" value="Immunoglobulins"/>
    <property type="match status" value="1"/>
</dbReference>
<dbReference type="InterPro" id="IPR036249">
    <property type="entry name" value="Thioredoxin-like_sf"/>
</dbReference>
<dbReference type="SUPFAM" id="SSF52833">
    <property type="entry name" value="Thioredoxin-like"/>
    <property type="match status" value="1"/>
</dbReference>
<feature type="domain" description="Cleaved adhesin" evidence="2">
    <location>
        <begin position="20"/>
        <end position="167"/>
    </location>
</feature>
<gene>
    <name evidence="4" type="ORF">AOB46_10265</name>
</gene>